<organism evidence="2">
    <name type="scientific">Neospora caninum (strain Liverpool)</name>
    <dbReference type="NCBI Taxonomy" id="572307"/>
    <lineage>
        <taxon>Eukaryota</taxon>
        <taxon>Sar</taxon>
        <taxon>Alveolata</taxon>
        <taxon>Apicomplexa</taxon>
        <taxon>Conoidasida</taxon>
        <taxon>Coccidia</taxon>
        <taxon>Eucoccidiorida</taxon>
        <taxon>Eimeriorina</taxon>
        <taxon>Sarcocystidae</taxon>
        <taxon>Neospora</taxon>
    </lineage>
</organism>
<accession>A0A0F7U6H0</accession>
<reference evidence="2" key="1">
    <citation type="journal article" date="2015" name="PLoS ONE">
        <title>Comprehensive Evaluation of Toxoplasma gondii VEG and Neospora caninum LIV Genomes with Tachyzoite Stage Transcriptome and Proteome Defines Novel Transcript Features.</title>
        <authorList>
            <person name="Ramaprasad A."/>
            <person name="Mourier T."/>
            <person name="Naeem R."/>
            <person name="Malas T.B."/>
            <person name="Moussa E."/>
            <person name="Panigrahi A."/>
            <person name="Vermont S.J."/>
            <person name="Otto T.D."/>
            <person name="Wastling J."/>
            <person name="Pain A."/>
        </authorList>
    </citation>
    <scope>NUCLEOTIDE SEQUENCE</scope>
    <source>
        <strain evidence="2">Liverpool</strain>
    </source>
</reference>
<dbReference type="InterPro" id="IPR029052">
    <property type="entry name" value="Metallo-depent_PP-like"/>
</dbReference>
<dbReference type="EMBL" id="LN714476">
    <property type="protein sequence ID" value="CEL64706.1"/>
    <property type="molecule type" value="Genomic_DNA"/>
</dbReference>
<proteinExistence type="predicted"/>
<dbReference type="AlphaFoldDB" id="A0A0F7U6H0"/>
<dbReference type="InterPro" id="IPR051918">
    <property type="entry name" value="STPP_CPPED1"/>
</dbReference>
<dbReference type="SUPFAM" id="SSF56300">
    <property type="entry name" value="Metallo-dependent phosphatases"/>
    <property type="match status" value="1"/>
</dbReference>
<dbReference type="PANTHER" id="PTHR43143:SF1">
    <property type="entry name" value="SERINE_THREONINE-PROTEIN PHOSPHATASE CPPED1"/>
    <property type="match status" value="1"/>
</dbReference>
<dbReference type="GO" id="GO:0016787">
    <property type="term" value="F:hydrolase activity"/>
    <property type="evidence" value="ECO:0007669"/>
    <property type="project" value="InterPro"/>
</dbReference>
<evidence type="ECO:0000313" key="2">
    <source>
        <dbReference type="EMBL" id="CEL64706.1"/>
    </source>
</evidence>
<gene>
    <name evidence="2" type="ORF">BN1204_005880</name>
</gene>
<evidence type="ECO:0000259" key="1">
    <source>
        <dbReference type="Pfam" id="PF00149"/>
    </source>
</evidence>
<name>A0A0F7U6H0_NEOCL</name>
<dbReference type="Pfam" id="PF00149">
    <property type="entry name" value="Metallophos"/>
    <property type="match status" value="1"/>
</dbReference>
<feature type="domain" description="Calcineurin-like phosphoesterase" evidence="1">
    <location>
        <begin position="42"/>
        <end position="265"/>
    </location>
</feature>
<sequence>MGIVKVCNRRWRPRNRGCSGVSDQDVGEREESALEAEREIVTFGIIADPQLGMLKRNVEWTEEEERLRRGLAAIRRQSPAFIIVLGDLVQVFPEDENKRAIREHEIRDVRQTLQSCSGDVPVLIVAGNHDLGNAPTQENLKDFRNLWGDDYYSFDLGRCRGIVLNSCLFFNPCNAPREAEAQFLWLKEQLDKAKGERKPVLLFMHHAFFWSDWDEPDDIGVLHIRPLNLDTPKGHFHLPRAQRDRLRDLITNSTVSHSFHGHLHDNMVVQASDPCLEQVVTSATGFPLGDAPAGFRMVRVDAAGAVEHQFCALPNSDIL</sequence>
<dbReference type="PANTHER" id="PTHR43143">
    <property type="entry name" value="METALLOPHOSPHOESTERASE, CALCINEURIN SUPERFAMILY"/>
    <property type="match status" value="1"/>
</dbReference>
<protein>
    <submittedName>
        <fullName evidence="2">Serine/threonine protein phosphatase, putative</fullName>
    </submittedName>
</protein>
<dbReference type="InterPro" id="IPR004843">
    <property type="entry name" value="Calcineurin-like_PHP"/>
</dbReference>
<dbReference type="Gene3D" id="3.60.21.10">
    <property type="match status" value="1"/>
</dbReference>